<dbReference type="InterPro" id="IPR051201">
    <property type="entry name" value="Chloro_Bact_Ser_Proteases"/>
</dbReference>
<dbReference type="InterPro" id="IPR001940">
    <property type="entry name" value="Peptidase_S1C"/>
</dbReference>
<keyword evidence="4" id="KW-0472">Membrane</keyword>
<dbReference type="PANTHER" id="PTHR43343">
    <property type="entry name" value="PEPTIDASE S12"/>
    <property type="match status" value="1"/>
</dbReference>
<keyword evidence="2" id="KW-0378">Hydrolase</keyword>
<dbReference type="AlphaFoldDB" id="A0A917FYP4"/>
<dbReference type="GO" id="GO:0004252">
    <property type="term" value="F:serine-type endopeptidase activity"/>
    <property type="evidence" value="ECO:0007669"/>
    <property type="project" value="InterPro"/>
</dbReference>
<dbReference type="PRINTS" id="PR00834">
    <property type="entry name" value="PROTEASES2C"/>
</dbReference>
<evidence type="ECO:0000256" key="1">
    <source>
        <dbReference type="ARBA" id="ARBA00022670"/>
    </source>
</evidence>
<dbReference type="CDD" id="cd06779">
    <property type="entry name" value="cpPDZ_Deg_HtrA-like"/>
    <property type="match status" value="1"/>
</dbReference>
<evidence type="ECO:0000259" key="5">
    <source>
        <dbReference type="PROSITE" id="PS50106"/>
    </source>
</evidence>
<protein>
    <submittedName>
        <fullName evidence="6">Peptidase S1</fullName>
    </submittedName>
</protein>
<dbReference type="Pfam" id="PF13365">
    <property type="entry name" value="Trypsin_2"/>
    <property type="match status" value="1"/>
</dbReference>
<dbReference type="InterPro" id="IPR001478">
    <property type="entry name" value="PDZ"/>
</dbReference>
<keyword evidence="4" id="KW-1133">Transmembrane helix</keyword>
<dbReference type="EMBL" id="BMGR01000011">
    <property type="protein sequence ID" value="GGG14459.1"/>
    <property type="molecule type" value="Genomic_DNA"/>
</dbReference>
<dbReference type="SMART" id="SM00228">
    <property type="entry name" value="PDZ"/>
    <property type="match status" value="1"/>
</dbReference>
<dbReference type="GO" id="GO:0006508">
    <property type="term" value="P:proteolysis"/>
    <property type="evidence" value="ECO:0007669"/>
    <property type="project" value="UniProtKB-KW"/>
</dbReference>
<dbReference type="Pfam" id="PF13180">
    <property type="entry name" value="PDZ_2"/>
    <property type="match status" value="1"/>
</dbReference>
<evidence type="ECO:0000313" key="6">
    <source>
        <dbReference type="EMBL" id="GGG14459.1"/>
    </source>
</evidence>
<organism evidence="6 7">
    <name type="scientific">Paenibacillus abyssi</name>
    <dbReference type="NCBI Taxonomy" id="1340531"/>
    <lineage>
        <taxon>Bacteria</taxon>
        <taxon>Bacillati</taxon>
        <taxon>Bacillota</taxon>
        <taxon>Bacilli</taxon>
        <taxon>Bacillales</taxon>
        <taxon>Paenibacillaceae</taxon>
        <taxon>Paenibacillus</taxon>
    </lineage>
</organism>
<sequence length="423" mass="44727">MTKDNYETNREIDVISARSGDIHETQPGNEIRYQKQKRGLPRGLLPAFLAGALVVGGLMMASDKMNVFGSEPVVYDQSGADAMKTASLNLSSDGTSSISDIVKQTSPAVVKIETKIKASGNAMSSPFFGQPSDNGQSGELQDSGIGTGFIYDASGYILTNEHVIHGADQIDVTIQGYDEPFIATLVGSSYDMDLAVLKIEGDSPFPAIALGDSDNTQIGEWVIAIGNPYDLDYTVTTGVVSANERSISIPDEQGTRNYQHLFQTDTAINPGNSGGPLLNMNGEVIGINTAVSSDTQGIGFAIPSSTVKAVMEALMNNETIPSPYIGIGLQDISDNMLGELKLDNTDGVLVAGVQANSPAYSSSLRQYDVIVAVNNKEIANAEQFTAIIQSSKVGDQLALSIIRDGVKQEVTVTVGDKNGTRNG</sequence>
<keyword evidence="1" id="KW-0645">Protease</keyword>
<dbReference type="PANTHER" id="PTHR43343:SF3">
    <property type="entry name" value="PROTEASE DO-LIKE 8, CHLOROPLASTIC"/>
    <property type="match status" value="1"/>
</dbReference>
<feature type="transmembrane region" description="Helical" evidence="4">
    <location>
        <begin position="43"/>
        <end position="61"/>
    </location>
</feature>
<name>A0A917FYP4_9BACL</name>
<dbReference type="RefSeq" id="WP_188532281.1">
    <property type="nucleotide sequence ID" value="NZ_BMGR01000011.1"/>
</dbReference>
<dbReference type="SUPFAM" id="SSF50156">
    <property type="entry name" value="PDZ domain-like"/>
    <property type="match status" value="1"/>
</dbReference>
<evidence type="ECO:0000256" key="2">
    <source>
        <dbReference type="ARBA" id="ARBA00022801"/>
    </source>
</evidence>
<reference evidence="6" key="1">
    <citation type="journal article" date="2014" name="Int. J. Syst. Evol. Microbiol.">
        <title>Complete genome sequence of Corynebacterium casei LMG S-19264T (=DSM 44701T), isolated from a smear-ripened cheese.</title>
        <authorList>
            <consortium name="US DOE Joint Genome Institute (JGI-PGF)"/>
            <person name="Walter F."/>
            <person name="Albersmeier A."/>
            <person name="Kalinowski J."/>
            <person name="Ruckert C."/>
        </authorList>
    </citation>
    <scope>NUCLEOTIDE SEQUENCE</scope>
    <source>
        <strain evidence="6">CGMCC 1.12987</strain>
    </source>
</reference>
<dbReference type="InterPro" id="IPR036034">
    <property type="entry name" value="PDZ_sf"/>
</dbReference>
<dbReference type="InterPro" id="IPR009003">
    <property type="entry name" value="Peptidase_S1_PA"/>
</dbReference>
<keyword evidence="4" id="KW-0812">Transmembrane</keyword>
<feature type="domain" description="PDZ" evidence="5">
    <location>
        <begin position="312"/>
        <end position="405"/>
    </location>
</feature>
<proteinExistence type="predicted"/>
<evidence type="ECO:0000256" key="3">
    <source>
        <dbReference type="ARBA" id="ARBA00022825"/>
    </source>
</evidence>
<comment type="caution">
    <text evidence="6">The sequence shown here is derived from an EMBL/GenBank/DDBJ whole genome shotgun (WGS) entry which is preliminary data.</text>
</comment>
<keyword evidence="7" id="KW-1185">Reference proteome</keyword>
<evidence type="ECO:0000256" key="4">
    <source>
        <dbReference type="SAM" id="Phobius"/>
    </source>
</evidence>
<evidence type="ECO:0000313" key="7">
    <source>
        <dbReference type="Proteomes" id="UP000644756"/>
    </source>
</evidence>
<keyword evidence="3" id="KW-0720">Serine protease</keyword>
<dbReference type="Gene3D" id="2.30.42.10">
    <property type="match status" value="1"/>
</dbReference>
<dbReference type="PROSITE" id="PS50106">
    <property type="entry name" value="PDZ"/>
    <property type="match status" value="1"/>
</dbReference>
<dbReference type="Proteomes" id="UP000644756">
    <property type="component" value="Unassembled WGS sequence"/>
</dbReference>
<dbReference type="Gene3D" id="2.40.10.120">
    <property type="match status" value="1"/>
</dbReference>
<gene>
    <name evidence="6" type="ORF">GCM10010916_34220</name>
</gene>
<reference evidence="6" key="2">
    <citation type="submission" date="2020-09" db="EMBL/GenBank/DDBJ databases">
        <authorList>
            <person name="Sun Q."/>
            <person name="Zhou Y."/>
        </authorList>
    </citation>
    <scope>NUCLEOTIDE SEQUENCE</scope>
    <source>
        <strain evidence="6">CGMCC 1.12987</strain>
    </source>
</reference>
<accession>A0A917FYP4</accession>
<dbReference type="SUPFAM" id="SSF50494">
    <property type="entry name" value="Trypsin-like serine proteases"/>
    <property type="match status" value="1"/>
</dbReference>